<accession>A0A382CHE6</accession>
<evidence type="ECO:0000313" key="1">
    <source>
        <dbReference type="EMBL" id="SVB25061.1"/>
    </source>
</evidence>
<reference evidence="1" key="1">
    <citation type="submission" date="2018-05" db="EMBL/GenBank/DDBJ databases">
        <authorList>
            <person name="Lanie J.A."/>
            <person name="Ng W.-L."/>
            <person name="Kazmierczak K.M."/>
            <person name="Andrzejewski T.M."/>
            <person name="Davidsen T.M."/>
            <person name="Wayne K.J."/>
            <person name="Tettelin H."/>
            <person name="Glass J.I."/>
            <person name="Rusch D."/>
            <person name="Podicherti R."/>
            <person name="Tsui H.-C.T."/>
            <person name="Winkler M.E."/>
        </authorList>
    </citation>
    <scope>NUCLEOTIDE SEQUENCE</scope>
</reference>
<dbReference type="SUPFAM" id="SSF53187">
    <property type="entry name" value="Zn-dependent exopeptidases"/>
    <property type="match status" value="1"/>
</dbReference>
<dbReference type="AlphaFoldDB" id="A0A382CHE6"/>
<proteinExistence type="predicted"/>
<dbReference type="EMBL" id="UINC01034353">
    <property type="protein sequence ID" value="SVB25061.1"/>
    <property type="molecule type" value="Genomic_DNA"/>
</dbReference>
<organism evidence="1">
    <name type="scientific">marine metagenome</name>
    <dbReference type="NCBI Taxonomy" id="408172"/>
    <lineage>
        <taxon>unclassified sequences</taxon>
        <taxon>metagenomes</taxon>
        <taxon>ecological metagenomes</taxon>
    </lineage>
</organism>
<protein>
    <recommendedName>
        <fullName evidence="2">N-formylglutamate amidohydrolase</fullName>
    </recommendedName>
</protein>
<dbReference type="Gene3D" id="3.40.630.40">
    <property type="entry name" value="Zn-dependent exopeptidases"/>
    <property type="match status" value="1"/>
</dbReference>
<sequence>MILSILALIFSIIIGCEESKDSEEVVEKTPKDTVKEGVFPLLGHDAPYYTDSVYYGREEYIEYHAGNIPLILSVPHGGWLIPDEIDDRTYGTMVTDDNTYQMSKVIMDTMEARFGSKPHVILCRLKRRKLDANRDSTEAAQENRFAHRAWQEYHYYIGSAKKKIESEFGSGLFLDIHGHGANPDGYYDLRTWLGYLMPGSVLDQNDETLNTNSNAIKTSIRALVDTSDFSFIEVLRGQHSFGSLLDSLGFGSVPSKKYPGPDGSRFFSGGYNTARHGSRDGGIISAIQIEAPKPGIRQNQQTWSNFASALATVVDEYYFRHLKRRIRN</sequence>
<gene>
    <name evidence="1" type="ORF">METZ01_LOCUS177915</name>
</gene>
<evidence type="ECO:0008006" key="2">
    <source>
        <dbReference type="Google" id="ProtNLM"/>
    </source>
</evidence>
<name>A0A382CHE6_9ZZZZ</name>